<organism evidence="1 2">
    <name type="scientific">Podospora fimiseda</name>
    <dbReference type="NCBI Taxonomy" id="252190"/>
    <lineage>
        <taxon>Eukaryota</taxon>
        <taxon>Fungi</taxon>
        <taxon>Dikarya</taxon>
        <taxon>Ascomycota</taxon>
        <taxon>Pezizomycotina</taxon>
        <taxon>Sordariomycetes</taxon>
        <taxon>Sordariomycetidae</taxon>
        <taxon>Sordariales</taxon>
        <taxon>Podosporaceae</taxon>
        <taxon>Podospora</taxon>
    </lineage>
</organism>
<reference evidence="1" key="2">
    <citation type="submission" date="2023-05" db="EMBL/GenBank/DDBJ databases">
        <authorList>
            <consortium name="Lawrence Berkeley National Laboratory"/>
            <person name="Steindorff A."/>
            <person name="Hensen N."/>
            <person name="Bonometti L."/>
            <person name="Westerberg I."/>
            <person name="Brannstrom I.O."/>
            <person name="Guillou S."/>
            <person name="Cros-Aarteil S."/>
            <person name="Calhoun S."/>
            <person name="Haridas S."/>
            <person name="Kuo A."/>
            <person name="Mondo S."/>
            <person name="Pangilinan J."/>
            <person name="Riley R."/>
            <person name="Labutti K."/>
            <person name="Andreopoulos B."/>
            <person name="Lipzen A."/>
            <person name="Chen C."/>
            <person name="Yanf M."/>
            <person name="Daum C."/>
            <person name="Ng V."/>
            <person name="Clum A."/>
            <person name="Ohm R."/>
            <person name="Martin F."/>
            <person name="Silar P."/>
            <person name="Natvig D."/>
            <person name="Lalanne C."/>
            <person name="Gautier V."/>
            <person name="Ament-Velasquez S.L."/>
            <person name="Kruys A."/>
            <person name="Hutchinson M.I."/>
            <person name="Powell A.J."/>
            <person name="Barry K."/>
            <person name="Miller A.N."/>
            <person name="Grigoriev I.V."/>
            <person name="Debuchy R."/>
            <person name="Gladieux P."/>
            <person name="Thoren M.H."/>
            <person name="Johannesson H."/>
        </authorList>
    </citation>
    <scope>NUCLEOTIDE SEQUENCE</scope>
    <source>
        <strain evidence="1">CBS 990.96</strain>
    </source>
</reference>
<gene>
    <name evidence="1" type="ORF">QBC38DRAFT_458182</name>
</gene>
<keyword evidence="2" id="KW-1185">Reference proteome</keyword>
<reference evidence="1" key="1">
    <citation type="journal article" date="2023" name="Mol. Phylogenet. Evol.">
        <title>Genome-scale phylogeny and comparative genomics of the fungal order Sordariales.</title>
        <authorList>
            <person name="Hensen N."/>
            <person name="Bonometti L."/>
            <person name="Westerberg I."/>
            <person name="Brannstrom I.O."/>
            <person name="Guillou S."/>
            <person name="Cros-Aarteil S."/>
            <person name="Calhoun S."/>
            <person name="Haridas S."/>
            <person name="Kuo A."/>
            <person name="Mondo S."/>
            <person name="Pangilinan J."/>
            <person name="Riley R."/>
            <person name="LaButti K."/>
            <person name="Andreopoulos B."/>
            <person name="Lipzen A."/>
            <person name="Chen C."/>
            <person name="Yan M."/>
            <person name="Daum C."/>
            <person name="Ng V."/>
            <person name="Clum A."/>
            <person name="Steindorff A."/>
            <person name="Ohm R.A."/>
            <person name="Martin F."/>
            <person name="Silar P."/>
            <person name="Natvig D.O."/>
            <person name="Lalanne C."/>
            <person name="Gautier V."/>
            <person name="Ament-Velasquez S.L."/>
            <person name="Kruys A."/>
            <person name="Hutchinson M.I."/>
            <person name="Powell A.J."/>
            <person name="Barry K."/>
            <person name="Miller A.N."/>
            <person name="Grigoriev I.V."/>
            <person name="Debuchy R."/>
            <person name="Gladieux P."/>
            <person name="Hiltunen Thoren M."/>
            <person name="Johannesson H."/>
        </authorList>
    </citation>
    <scope>NUCLEOTIDE SEQUENCE</scope>
    <source>
        <strain evidence="1">CBS 990.96</strain>
    </source>
</reference>
<sequence>MRATINTYEQNHELVLEDNTSKWKMLIVEGGGYFVRNPGPRLLENSFLLFLIDPDKLPIISVQIGPTDTASPSVTTDPATAIGVVAGIFCFVTFGTKLIQVAIKIHDAQSDTARDASKLSGKDKSLCLLAEECHALARQLLELLNKVKPKDKSKRQSLWAALKSGAQKKDIEDLEKRLGIKHELVNVEELLCSLKMLPDEINDLYRTILSKVPNPTRAYRTLAMVAKATELELNGFSVNAGLKSRDFESDFAVLEFLVDKGLLDGTTTLRPYPYSQKPYKRQSRTPQLTVWQHLLRFEWFHQYERRWQLRRQDFSLRETGEANKSFYERDGPDESSMELV</sequence>
<protein>
    <submittedName>
        <fullName evidence="1">Uncharacterized protein</fullName>
    </submittedName>
</protein>
<evidence type="ECO:0000313" key="1">
    <source>
        <dbReference type="EMBL" id="KAK4224574.1"/>
    </source>
</evidence>
<name>A0AAN7BJM7_9PEZI</name>
<evidence type="ECO:0000313" key="2">
    <source>
        <dbReference type="Proteomes" id="UP001301958"/>
    </source>
</evidence>
<dbReference type="EMBL" id="MU865389">
    <property type="protein sequence ID" value="KAK4224574.1"/>
    <property type="molecule type" value="Genomic_DNA"/>
</dbReference>
<comment type="caution">
    <text evidence="1">The sequence shown here is derived from an EMBL/GenBank/DDBJ whole genome shotgun (WGS) entry which is preliminary data.</text>
</comment>
<accession>A0AAN7BJM7</accession>
<proteinExistence type="predicted"/>
<dbReference type="AlphaFoldDB" id="A0AAN7BJM7"/>
<dbReference type="Proteomes" id="UP001301958">
    <property type="component" value="Unassembled WGS sequence"/>
</dbReference>